<feature type="domain" description="RRM" evidence="4">
    <location>
        <begin position="6"/>
        <end position="85"/>
    </location>
</feature>
<dbReference type="GO" id="GO:0003723">
    <property type="term" value="F:RNA binding"/>
    <property type="evidence" value="ECO:0007669"/>
    <property type="project" value="UniProtKB-UniRule"/>
</dbReference>
<feature type="region of interest" description="Disordered" evidence="3">
    <location>
        <begin position="236"/>
        <end position="257"/>
    </location>
</feature>
<dbReference type="AlphaFoldDB" id="A0AAI9E8G6"/>
<dbReference type="Gene3D" id="3.30.70.330">
    <property type="match status" value="2"/>
</dbReference>
<evidence type="ECO:0000313" key="5">
    <source>
        <dbReference type="EMBL" id="CAK3880634.1"/>
    </source>
</evidence>
<gene>
    <name evidence="5" type="ORF">LECACI_7A002136</name>
</gene>
<feature type="domain" description="RRM" evidence="4">
    <location>
        <begin position="127"/>
        <end position="215"/>
    </location>
</feature>
<dbReference type="SUPFAM" id="SSF54928">
    <property type="entry name" value="RNA-binding domain, RBD"/>
    <property type="match status" value="2"/>
</dbReference>
<dbReference type="InterPro" id="IPR035979">
    <property type="entry name" value="RBD_domain_sf"/>
</dbReference>
<accession>A0AAI9E8G6</accession>
<keyword evidence="1 2" id="KW-0694">RNA-binding</keyword>
<dbReference type="SMART" id="SM00360">
    <property type="entry name" value="RRM"/>
    <property type="match status" value="2"/>
</dbReference>
<protein>
    <submittedName>
        <fullName evidence="5">RNA-binding domain-containing</fullName>
    </submittedName>
</protein>
<evidence type="ECO:0000256" key="1">
    <source>
        <dbReference type="ARBA" id="ARBA00022884"/>
    </source>
</evidence>
<proteinExistence type="predicted"/>
<dbReference type="Pfam" id="PF00076">
    <property type="entry name" value="RRM_1"/>
    <property type="match status" value="1"/>
</dbReference>
<dbReference type="EMBL" id="CAVMBE010000009">
    <property type="protein sequence ID" value="CAK3880634.1"/>
    <property type="molecule type" value="Genomic_DNA"/>
</dbReference>
<feature type="compositionally biased region" description="Polar residues" evidence="3">
    <location>
        <begin position="248"/>
        <end position="257"/>
    </location>
</feature>
<dbReference type="PANTHER" id="PTHR21245">
    <property type="entry name" value="HETEROGENEOUS NUCLEAR RIBONUCLEOPROTEIN"/>
    <property type="match status" value="1"/>
</dbReference>
<dbReference type="CDD" id="cd00590">
    <property type="entry name" value="RRM_SF"/>
    <property type="match status" value="1"/>
</dbReference>
<keyword evidence="6" id="KW-1185">Reference proteome</keyword>
<evidence type="ECO:0000256" key="2">
    <source>
        <dbReference type="PROSITE-ProRule" id="PRU00176"/>
    </source>
</evidence>
<name>A0AAI9E8G6_9PEZI</name>
<evidence type="ECO:0000259" key="4">
    <source>
        <dbReference type="PROSITE" id="PS50102"/>
    </source>
</evidence>
<dbReference type="PROSITE" id="PS50102">
    <property type="entry name" value="RRM"/>
    <property type="match status" value="2"/>
</dbReference>
<evidence type="ECO:0000313" key="6">
    <source>
        <dbReference type="Proteomes" id="UP001296104"/>
    </source>
</evidence>
<reference evidence="5" key="1">
    <citation type="submission" date="2023-11" db="EMBL/GenBank/DDBJ databases">
        <authorList>
            <person name="Alioto T."/>
            <person name="Alioto T."/>
            <person name="Gomez Garrido J."/>
        </authorList>
    </citation>
    <scope>NUCLEOTIDE SEQUENCE</scope>
</reference>
<sequence>MATSSTRLYLGNLPYVAQKREIVDLLNEIQVQYHNVDFSTDPFSGRNPSYCFVDFANAEDASRAMEMLQGQKIRGRPMKVNFNTQKRTTPSRPLPDFHDPNKEAFVFNRWERNDAKSHWVDPLLDSRRVRVDNLPKISHQDALQVEMRRMFDGFEVQAVSKLVVRTDPWTGRSFGYQHYCFVDLATPDEAERAARELNGARCTFGGNVEVQVARNDHGSTTKVEREQLGFTRPEQRWTGRTAPPLRDFNSSWRRAET</sequence>
<comment type="caution">
    <text evidence="5">The sequence shown here is derived from an EMBL/GenBank/DDBJ whole genome shotgun (WGS) entry which is preliminary data.</text>
</comment>
<dbReference type="Proteomes" id="UP001296104">
    <property type="component" value="Unassembled WGS sequence"/>
</dbReference>
<evidence type="ECO:0000256" key="3">
    <source>
        <dbReference type="SAM" id="MobiDB-lite"/>
    </source>
</evidence>
<organism evidence="5 6">
    <name type="scientific">Lecanosticta acicola</name>
    <dbReference type="NCBI Taxonomy" id="111012"/>
    <lineage>
        <taxon>Eukaryota</taxon>
        <taxon>Fungi</taxon>
        <taxon>Dikarya</taxon>
        <taxon>Ascomycota</taxon>
        <taxon>Pezizomycotina</taxon>
        <taxon>Dothideomycetes</taxon>
        <taxon>Dothideomycetidae</taxon>
        <taxon>Mycosphaerellales</taxon>
        <taxon>Mycosphaerellaceae</taxon>
        <taxon>Lecanosticta</taxon>
    </lineage>
</organism>
<dbReference type="InterPro" id="IPR012677">
    <property type="entry name" value="Nucleotide-bd_a/b_plait_sf"/>
</dbReference>
<dbReference type="InterPro" id="IPR000504">
    <property type="entry name" value="RRM_dom"/>
</dbReference>